<dbReference type="HOGENOM" id="CLU_066607_3_1_4"/>
<sequence length="171" mass="20082">MFDPADRRKQILYKAVAALARRERSRLGLYKKLSETFNEEGDKELINSVLDELVNKKYLSDERYARIQVLTRSARYGDRKLFWNLQRDGVSREIAEEALKQNEESEYDRALVLWKRKFGMPPGDYKERAKQIRFLASRGFTFKTIEKVLNCELPGQLPRPKGRGLKKPLVD</sequence>
<dbReference type="Pfam" id="PF21981">
    <property type="entry name" value="RecX_HTH3"/>
    <property type="match status" value="1"/>
</dbReference>
<dbReference type="InterPro" id="IPR001315">
    <property type="entry name" value="CARD"/>
</dbReference>
<dbReference type="Pfam" id="PF02631">
    <property type="entry name" value="RecX_HTH2"/>
    <property type="match status" value="1"/>
</dbReference>
<evidence type="ECO:0000256" key="4">
    <source>
        <dbReference type="ARBA" id="ARBA00022490"/>
    </source>
</evidence>
<gene>
    <name evidence="5" type="primary">recX</name>
    <name evidence="7" type="ORF">HMPREF9439_01841</name>
</gene>
<evidence type="ECO:0000256" key="5">
    <source>
        <dbReference type="HAMAP-Rule" id="MF_01114"/>
    </source>
</evidence>
<dbReference type="GO" id="GO:0006282">
    <property type="term" value="P:regulation of DNA repair"/>
    <property type="evidence" value="ECO:0007669"/>
    <property type="project" value="UniProtKB-UniRule"/>
</dbReference>
<keyword evidence="8" id="KW-1185">Reference proteome</keyword>
<dbReference type="InterPro" id="IPR053925">
    <property type="entry name" value="RecX_HTH_3rd"/>
</dbReference>
<dbReference type="InterPro" id="IPR053924">
    <property type="entry name" value="RecX_HTH_2nd"/>
</dbReference>
<name>F3QLM1_9BURK</name>
<dbReference type="RefSeq" id="WP_008864532.1">
    <property type="nucleotide sequence ID" value="NZ_GL883730.1"/>
</dbReference>
<evidence type="ECO:0000256" key="2">
    <source>
        <dbReference type="ARBA" id="ARBA00009695"/>
    </source>
</evidence>
<dbReference type="InterPro" id="IPR003783">
    <property type="entry name" value="Regulatory_RecX"/>
</dbReference>
<dbReference type="EMBL" id="AFBP01000060">
    <property type="protein sequence ID" value="EGG52978.1"/>
    <property type="molecule type" value="Genomic_DNA"/>
</dbReference>
<proteinExistence type="inferred from homology"/>
<comment type="function">
    <text evidence="5">Modulates RecA activity.</text>
</comment>
<dbReference type="OrthoDB" id="5295441at2"/>
<dbReference type="GO" id="GO:0005737">
    <property type="term" value="C:cytoplasm"/>
    <property type="evidence" value="ECO:0007669"/>
    <property type="project" value="UniProtKB-SubCell"/>
</dbReference>
<dbReference type="GeneID" id="43349197"/>
<dbReference type="HAMAP" id="MF_01114">
    <property type="entry name" value="RecX"/>
    <property type="match status" value="1"/>
</dbReference>
<dbReference type="eggNOG" id="COG2137">
    <property type="taxonomic scope" value="Bacteria"/>
</dbReference>
<evidence type="ECO:0000256" key="3">
    <source>
        <dbReference type="ARBA" id="ARBA00018111"/>
    </source>
</evidence>
<comment type="similarity">
    <text evidence="2 5">Belongs to the RecX family.</text>
</comment>
<feature type="domain" description="CARD" evidence="6">
    <location>
        <begin position="23"/>
        <end position="89"/>
    </location>
</feature>
<dbReference type="Gene3D" id="1.10.10.10">
    <property type="entry name" value="Winged helix-like DNA-binding domain superfamily/Winged helix DNA-binding domain"/>
    <property type="match status" value="3"/>
</dbReference>
<evidence type="ECO:0000313" key="7">
    <source>
        <dbReference type="EMBL" id="EGG52978.1"/>
    </source>
</evidence>
<dbReference type="PROSITE" id="PS50209">
    <property type="entry name" value="CARD"/>
    <property type="match status" value="1"/>
</dbReference>
<evidence type="ECO:0000259" key="6">
    <source>
        <dbReference type="PROSITE" id="PS50209"/>
    </source>
</evidence>
<keyword evidence="4 5" id="KW-0963">Cytoplasm</keyword>
<evidence type="ECO:0000256" key="1">
    <source>
        <dbReference type="ARBA" id="ARBA00004496"/>
    </source>
</evidence>
<dbReference type="Proteomes" id="UP000005156">
    <property type="component" value="Unassembled WGS sequence"/>
</dbReference>
<dbReference type="PANTHER" id="PTHR33602:SF1">
    <property type="entry name" value="REGULATORY PROTEIN RECX FAMILY PROTEIN"/>
    <property type="match status" value="1"/>
</dbReference>
<dbReference type="PANTHER" id="PTHR33602">
    <property type="entry name" value="REGULATORY PROTEIN RECX FAMILY PROTEIN"/>
    <property type="match status" value="1"/>
</dbReference>
<comment type="subcellular location">
    <subcellularLocation>
        <location evidence="1 5">Cytoplasm</location>
    </subcellularLocation>
</comment>
<accession>F3QLM1</accession>
<comment type="caution">
    <text evidence="7">The sequence shown here is derived from an EMBL/GenBank/DDBJ whole genome shotgun (WGS) entry which is preliminary data.</text>
</comment>
<evidence type="ECO:0000313" key="8">
    <source>
        <dbReference type="Proteomes" id="UP000005156"/>
    </source>
</evidence>
<dbReference type="InterPro" id="IPR036388">
    <property type="entry name" value="WH-like_DNA-bd_sf"/>
</dbReference>
<protein>
    <recommendedName>
        <fullName evidence="3 5">Regulatory protein RecX</fullName>
    </recommendedName>
</protein>
<reference evidence="7 8" key="1">
    <citation type="submission" date="2011-02" db="EMBL/GenBank/DDBJ databases">
        <authorList>
            <person name="Weinstock G."/>
            <person name="Sodergren E."/>
            <person name="Clifton S."/>
            <person name="Fulton L."/>
            <person name="Fulton B."/>
            <person name="Courtney L."/>
            <person name="Fronick C."/>
            <person name="Harrison M."/>
            <person name="Strong C."/>
            <person name="Farmer C."/>
            <person name="Delahaunty K."/>
            <person name="Markovic C."/>
            <person name="Hall O."/>
            <person name="Minx P."/>
            <person name="Tomlinson C."/>
            <person name="Mitreva M."/>
            <person name="Hou S."/>
            <person name="Chen J."/>
            <person name="Wollam A."/>
            <person name="Pepin K.H."/>
            <person name="Johnson M."/>
            <person name="Bhonagiri V."/>
            <person name="Zhang X."/>
            <person name="Suruliraj S."/>
            <person name="Warren W."/>
            <person name="Chinwalla A."/>
            <person name="Mardis E.R."/>
            <person name="Wilson R.K."/>
        </authorList>
    </citation>
    <scope>NUCLEOTIDE SEQUENCE [LARGE SCALE GENOMIC DNA]</scope>
    <source>
        <strain evidence="7 8">YIT 11859</strain>
    </source>
</reference>
<dbReference type="AlphaFoldDB" id="F3QLM1"/>
<organism evidence="7 8">
    <name type="scientific">Parasutterella excrementihominis YIT 11859</name>
    <dbReference type="NCBI Taxonomy" id="762966"/>
    <lineage>
        <taxon>Bacteria</taxon>
        <taxon>Pseudomonadati</taxon>
        <taxon>Pseudomonadota</taxon>
        <taxon>Betaproteobacteria</taxon>
        <taxon>Burkholderiales</taxon>
        <taxon>Sutterellaceae</taxon>
        <taxon>Parasutterella</taxon>
    </lineage>
</organism>